<evidence type="ECO:0000313" key="3">
    <source>
        <dbReference type="Proteomes" id="UP000008064"/>
    </source>
</evidence>
<evidence type="ECO:0000256" key="1">
    <source>
        <dbReference type="SAM" id="MobiDB-lite"/>
    </source>
</evidence>
<evidence type="ECO:0000313" key="2">
    <source>
        <dbReference type="EMBL" id="EGO20935.1"/>
    </source>
</evidence>
<dbReference type="EMBL" id="GL945439">
    <property type="protein sequence ID" value="EGO20935.1"/>
    <property type="molecule type" value="Genomic_DNA"/>
</dbReference>
<dbReference type="HOGENOM" id="CLU_2504071_0_0_1"/>
<organism evidence="3">
    <name type="scientific">Serpula lacrymans var. lacrymans (strain S7.9)</name>
    <name type="common">Dry rot fungus</name>
    <dbReference type="NCBI Taxonomy" id="578457"/>
    <lineage>
        <taxon>Eukaryota</taxon>
        <taxon>Fungi</taxon>
        <taxon>Dikarya</taxon>
        <taxon>Basidiomycota</taxon>
        <taxon>Agaricomycotina</taxon>
        <taxon>Agaricomycetes</taxon>
        <taxon>Agaricomycetidae</taxon>
        <taxon>Boletales</taxon>
        <taxon>Coniophorineae</taxon>
        <taxon>Serpulaceae</taxon>
        <taxon>Serpula</taxon>
    </lineage>
</organism>
<feature type="region of interest" description="Disordered" evidence="1">
    <location>
        <begin position="1"/>
        <end position="86"/>
    </location>
</feature>
<feature type="compositionally biased region" description="Basic and acidic residues" evidence="1">
    <location>
        <begin position="45"/>
        <end position="54"/>
    </location>
</feature>
<protein>
    <submittedName>
        <fullName evidence="2">Uncharacterized protein</fullName>
    </submittedName>
</protein>
<name>F8P668_SERL9</name>
<reference evidence="3" key="1">
    <citation type="journal article" date="2011" name="Science">
        <title>The plant cell wall-decomposing machinery underlies the functional diversity of forest fungi.</title>
        <authorList>
            <person name="Eastwood D.C."/>
            <person name="Floudas D."/>
            <person name="Binder M."/>
            <person name="Majcherczyk A."/>
            <person name="Schneider P."/>
            <person name="Aerts A."/>
            <person name="Asiegbu F.O."/>
            <person name="Baker S.E."/>
            <person name="Barry K."/>
            <person name="Bendiksby M."/>
            <person name="Blumentritt M."/>
            <person name="Coutinho P.M."/>
            <person name="Cullen D."/>
            <person name="de Vries R.P."/>
            <person name="Gathman A."/>
            <person name="Goodell B."/>
            <person name="Henrissat B."/>
            <person name="Ihrmark K."/>
            <person name="Kauserud H."/>
            <person name="Kohler A."/>
            <person name="LaButti K."/>
            <person name="Lapidus A."/>
            <person name="Lavin J.L."/>
            <person name="Lee Y.-H."/>
            <person name="Lindquist E."/>
            <person name="Lilly W."/>
            <person name="Lucas S."/>
            <person name="Morin E."/>
            <person name="Murat C."/>
            <person name="Oguiza J.A."/>
            <person name="Park J."/>
            <person name="Pisabarro A.G."/>
            <person name="Riley R."/>
            <person name="Rosling A."/>
            <person name="Salamov A."/>
            <person name="Schmidt O."/>
            <person name="Schmutz J."/>
            <person name="Skrede I."/>
            <person name="Stenlid J."/>
            <person name="Wiebenga A."/>
            <person name="Xie X."/>
            <person name="Kuees U."/>
            <person name="Hibbett D.S."/>
            <person name="Hoffmeister D."/>
            <person name="Hoegberg N."/>
            <person name="Martin F."/>
            <person name="Grigoriev I.V."/>
            <person name="Watkinson S.C."/>
        </authorList>
    </citation>
    <scope>NUCLEOTIDE SEQUENCE [LARGE SCALE GENOMIC DNA]</scope>
    <source>
        <strain evidence="3">S7.9</strain>
    </source>
</reference>
<gene>
    <name evidence="2" type="ORF">SERLADRAFT_397909</name>
</gene>
<dbReference type="RefSeq" id="XP_007321892.1">
    <property type="nucleotide sequence ID" value="XM_007321830.1"/>
</dbReference>
<dbReference type="Proteomes" id="UP000008064">
    <property type="component" value="Unassembled WGS sequence"/>
</dbReference>
<feature type="non-terminal residue" evidence="2">
    <location>
        <position position="86"/>
    </location>
</feature>
<dbReference type="GeneID" id="18811856"/>
<proteinExistence type="predicted"/>
<accession>F8P668</accession>
<sequence>MGRRAKNKQGAPAPLPGQDTGRPSAKKLGKRKAEAGVEEGNPSDRPAKKVKEAVTKTSQKIKPTSKATKTRESKPKSGSGKKGKDL</sequence>
<dbReference type="KEGG" id="sla:SERLADRAFT_397909"/>
<feature type="compositionally biased region" description="Polar residues" evidence="1">
    <location>
        <begin position="55"/>
        <end position="67"/>
    </location>
</feature>
<dbReference type="OrthoDB" id="10486055at2759"/>
<dbReference type="AlphaFoldDB" id="F8P668"/>